<dbReference type="Proteomes" id="UP000663760">
    <property type="component" value="Chromosome 4"/>
</dbReference>
<feature type="region of interest" description="Disordered" evidence="1">
    <location>
        <begin position="1"/>
        <end position="201"/>
    </location>
</feature>
<evidence type="ECO:0000313" key="3">
    <source>
        <dbReference type="EMBL" id="CAA7395140.1"/>
    </source>
</evidence>
<feature type="compositionally biased region" description="Low complexity" evidence="1">
    <location>
        <begin position="224"/>
        <end position="239"/>
    </location>
</feature>
<reference evidence="3" key="1">
    <citation type="submission" date="2020-02" db="EMBL/GenBank/DDBJ databases">
        <authorList>
            <person name="Scholz U."/>
            <person name="Mascher M."/>
            <person name="Fiebig A."/>
        </authorList>
    </citation>
    <scope>NUCLEOTIDE SEQUENCE</scope>
</reference>
<dbReference type="OrthoDB" id="783585at2759"/>
<accession>A0A7I8KBI1</accession>
<proteinExistence type="predicted"/>
<feature type="domain" description="VQ" evidence="2">
    <location>
        <begin position="94"/>
        <end position="119"/>
    </location>
</feature>
<dbReference type="InterPro" id="IPR039612">
    <property type="entry name" value="VQ_5/9/14"/>
</dbReference>
<feature type="compositionally biased region" description="Basic residues" evidence="1">
    <location>
        <begin position="36"/>
        <end position="49"/>
    </location>
</feature>
<dbReference type="PANTHER" id="PTHR33783:SF4">
    <property type="entry name" value="VQ MOTIF-CONTAINING PROTEIN 9"/>
    <property type="match status" value="1"/>
</dbReference>
<feature type="region of interest" description="Disordered" evidence="1">
    <location>
        <begin position="214"/>
        <end position="285"/>
    </location>
</feature>
<name>A0A7I8KBI1_SPIIN</name>
<evidence type="ECO:0000313" key="4">
    <source>
        <dbReference type="Proteomes" id="UP000663760"/>
    </source>
</evidence>
<feature type="compositionally biased region" description="Low complexity" evidence="1">
    <location>
        <begin position="63"/>
        <end position="72"/>
    </location>
</feature>
<feature type="compositionally biased region" description="Pro residues" evidence="1">
    <location>
        <begin position="73"/>
        <end position="97"/>
    </location>
</feature>
<sequence length="285" mass="28733">MEKSADPAAQSSSSSSVSSTNNVGGKSVAVQNALRQLHKSSHKISKPTSRHCSGGGDGGGDSGCPSDGKAPSPSLPVPAVPPPPPPSASQQPLPQPPVYNINKNDFREVVQKLTGSPAHQPRLSSARELSKPAAAAGGGASSRLQKIRPPPLAQLTPRSSPSLAPAAASDPVHGSSGGFGVGAWPRSSPLSPLPPLPTVSASAESPISAYMRCLRSGSVPNQQSSMPSPGAGSSGAPLLPLGPPSPLGLGCVPSPRSAYQMMLSPGLFLPPSPGRPLPSPRWKDQ</sequence>
<gene>
    <name evidence="3" type="ORF">SI8410_04005801</name>
</gene>
<dbReference type="Pfam" id="PF05678">
    <property type="entry name" value="VQ"/>
    <property type="match status" value="1"/>
</dbReference>
<dbReference type="AlphaFoldDB" id="A0A7I8KBI1"/>
<keyword evidence="4" id="KW-1185">Reference proteome</keyword>
<organism evidence="3 4">
    <name type="scientific">Spirodela intermedia</name>
    <name type="common">Intermediate duckweed</name>
    <dbReference type="NCBI Taxonomy" id="51605"/>
    <lineage>
        <taxon>Eukaryota</taxon>
        <taxon>Viridiplantae</taxon>
        <taxon>Streptophyta</taxon>
        <taxon>Embryophyta</taxon>
        <taxon>Tracheophyta</taxon>
        <taxon>Spermatophyta</taxon>
        <taxon>Magnoliopsida</taxon>
        <taxon>Liliopsida</taxon>
        <taxon>Araceae</taxon>
        <taxon>Lemnoideae</taxon>
        <taxon>Spirodela</taxon>
    </lineage>
</organism>
<dbReference type="PANTHER" id="PTHR33783">
    <property type="entry name" value="PROTEIN HAIKU1"/>
    <property type="match status" value="1"/>
</dbReference>
<feature type="compositionally biased region" description="Low complexity" evidence="1">
    <location>
        <begin position="157"/>
        <end position="171"/>
    </location>
</feature>
<evidence type="ECO:0000256" key="1">
    <source>
        <dbReference type="SAM" id="MobiDB-lite"/>
    </source>
</evidence>
<feature type="compositionally biased region" description="Gly residues" evidence="1">
    <location>
        <begin position="53"/>
        <end position="62"/>
    </location>
</feature>
<feature type="compositionally biased region" description="Pro residues" evidence="1">
    <location>
        <begin position="268"/>
        <end position="279"/>
    </location>
</feature>
<protein>
    <recommendedName>
        <fullName evidence="2">VQ domain-containing protein</fullName>
    </recommendedName>
</protein>
<dbReference type="EMBL" id="LR746267">
    <property type="protein sequence ID" value="CAA7395140.1"/>
    <property type="molecule type" value="Genomic_DNA"/>
</dbReference>
<feature type="compositionally biased region" description="Polar residues" evidence="1">
    <location>
        <begin position="20"/>
        <end position="34"/>
    </location>
</feature>
<evidence type="ECO:0000259" key="2">
    <source>
        <dbReference type="Pfam" id="PF05678"/>
    </source>
</evidence>
<dbReference type="InterPro" id="IPR008889">
    <property type="entry name" value="VQ"/>
</dbReference>